<evidence type="ECO:0000313" key="6">
    <source>
        <dbReference type="Proteomes" id="UP000600071"/>
    </source>
</evidence>
<evidence type="ECO:0000256" key="2">
    <source>
        <dbReference type="ARBA" id="ARBA00010256"/>
    </source>
</evidence>
<dbReference type="GO" id="GO:0097588">
    <property type="term" value="P:archaeal or bacterial-type flagellum-dependent cell motility"/>
    <property type="evidence" value="ECO:0007669"/>
    <property type="project" value="InterPro"/>
</dbReference>
<evidence type="ECO:0000256" key="1">
    <source>
        <dbReference type="ARBA" id="ARBA00004618"/>
    </source>
</evidence>
<sequence length="208" mass="21880">MPRMRGIVGIEAAIVLIAFVLVASALAFVAINMGMFASQKSKEVMAKAYEASTRALDVAGSAIAKVDTASEQVVMVYVPVKLAAGASPIDLNKTVVSVLIQKPNETGVAIADAVSDASVVRITMLDEIILDSYNASWFATSKSDTDRLLEQGEILILAINVTNSTGAGLPAYSTVEIEIKPPIGAPLLVRYEVPPILTSDYIDLIIGG</sequence>
<dbReference type="InterPro" id="IPR002774">
    <property type="entry name" value="Flagellin_arc-type"/>
</dbReference>
<dbReference type="InterPro" id="IPR013373">
    <property type="entry name" value="Flagellin/pilin_N_arc"/>
</dbReference>
<dbReference type="EMBL" id="DQVR01000042">
    <property type="protein sequence ID" value="HIQ23807.1"/>
    <property type="molecule type" value="Genomic_DNA"/>
</dbReference>
<dbReference type="AlphaFoldDB" id="A0A833EAP0"/>
<dbReference type="NCBIfam" id="TIGR02537">
    <property type="entry name" value="arch_flag_Nterm"/>
    <property type="match status" value="1"/>
</dbReference>
<comment type="caution">
    <text evidence="5">The sequence shown here is derived from an EMBL/GenBank/DDBJ whole genome shotgun (WGS) entry which is preliminary data.</text>
</comment>
<comment type="similarity">
    <text evidence="2 4">Belongs to the archaeal flagellin family.</text>
</comment>
<dbReference type="GO" id="GO:0097589">
    <property type="term" value="C:archaeal-type flagellum"/>
    <property type="evidence" value="ECO:0007669"/>
    <property type="project" value="UniProtKB-SubCell"/>
</dbReference>
<comment type="function">
    <text evidence="4">Flagellin is the subunit protein which polymerizes to form the filaments of archaeal flagella.</text>
</comment>
<dbReference type="PANTHER" id="PTHR35903">
    <property type="entry name" value="FLAGELLIN B1"/>
    <property type="match status" value="1"/>
</dbReference>
<keyword evidence="5" id="KW-0966">Cell projection</keyword>
<evidence type="ECO:0000256" key="4">
    <source>
        <dbReference type="RuleBase" id="RU361282"/>
    </source>
</evidence>
<dbReference type="Proteomes" id="UP000600071">
    <property type="component" value="Unassembled WGS sequence"/>
</dbReference>
<comment type="subcellular location">
    <subcellularLocation>
        <location evidence="1 4">Archaeal flagellum</location>
    </subcellularLocation>
</comment>
<dbReference type="PANTHER" id="PTHR35903:SF1">
    <property type="entry name" value="FLAGELLIN B1"/>
    <property type="match status" value="1"/>
</dbReference>
<keyword evidence="5" id="KW-0969">Cilium</keyword>
<evidence type="ECO:0000313" key="5">
    <source>
        <dbReference type="EMBL" id="HIQ23807.1"/>
    </source>
</evidence>
<dbReference type="GO" id="GO:0005198">
    <property type="term" value="F:structural molecule activity"/>
    <property type="evidence" value="ECO:0007669"/>
    <property type="project" value="InterPro"/>
</dbReference>
<proteinExistence type="inferred from homology"/>
<gene>
    <name evidence="5" type="ORF">EYH50_02015</name>
</gene>
<keyword evidence="5" id="KW-0282">Flagellum</keyword>
<reference evidence="5" key="1">
    <citation type="journal article" date="2020" name="ISME J.">
        <title>Gammaproteobacteria mediating utilization of methyl-, sulfur- and petroleum organic compounds in deep ocean hydrothermal plumes.</title>
        <authorList>
            <person name="Zhou Z."/>
            <person name="Liu Y."/>
            <person name="Pan J."/>
            <person name="Cron B.R."/>
            <person name="Toner B.M."/>
            <person name="Anantharaman K."/>
            <person name="Breier J.A."/>
            <person name="Dick G.J."/>
            <person name="Li M."/>
        </authorList>
    </citation>
    <scope>NUCLEOTIDE SEQUENCE</scope>
    <source>
        <strain evidence="5">SZUA-1523</strain>
    </source>
</reference>
<accession>A0A833EAP0</accession>
<organism evidence="5 6">
    <name type="scientific">Pyrodictium delaneyi</name>
    <dbReference type="NCBI Taxonomy" id="1273541"/>
    <lineage>
        <taxon>Archaea</taxon>
        <taxon>Thermoproteota</taxon>
        <taxon>Thermoprotei</taxon>
        <taxon>Desulfurococcales</taxon>
        <taxon>Pyrodictiaceae</taxon>
        <taxon>Pyrodictium</taxon>
    </lineage>
</organism>
<protein>
    <recommendedName>
        <fullName evidence="4">Flagellin</fullName>
    </recommendedName>
</protein>
<name>A0A833EAP0_9CREN</name>
<evidence type="ECO:0000256" key="3">
    <source>
        <dbReference type="ARBA" id="ARBA00022440"/>
    </source>
</evidence>
<keyword evidence="3 4" id="KW-0974">Archaeal flagellum</keyword>
<dbReference type="Pfam" id="PF01917">
    <property type="entry name" value="Flagellin_arch-type"/>
    <property type="match status" value="1"/>
</dbReference>